<name>A0A7V7PNB6_9HYPH</name>
<gene>
    <name evidence="12" type="ORF">F6X38_12945</name>
</gene>
<feature type="domain" description="Thiolase C-terminal" evidence="11">
    <location>
        <begin position="272"/>
        <end position="393"/>
    </location>
</feature>
<dbReference type="InterPro" id="IPR016039">
    <property type="entry name" value="Thiolase-like"/>
</dbReference>
<dbReference type="GO" id="GO:0044281">
    <property type="term" value="P:small molecule metabolic process"/>
    <property type="evidence" value="ECO:0007669"/>
    <property type="project" value="UniProtKB-ARBA"/>
</dbReference>
<keyword evidence="13" id="KW-1185">Reference proteome</keyword>
<dbReference type="GO" id="GO:0003988">
    <property type="term" value="F:acetyl-CoA C-acyltransferase activity"/>
    <property type="evidence" value="ECO:0007669"/>
    <property type="project" value="UniProtKB-ARBA"/>
</dbReference>
<accession>A0A7V7PNB6</accession>
<dbReference type="GO" id="GO:0042619">
    <property type="term" value="P:poly-hydroxybutyrate biosynthetic process"/>
    <property type="evidence" value="ECO:0007669"/>
    <property type="project" value="UniProtKB-KW"/>
</dbReference>
<proteinExistence type="inferred from homology"/>
<dbReference type="AlphaFoldDB" id="A0A7V7PNB6"/>
<keyword evidence="5 9" id="KW-0012">Acyltransferase</keyword>
<feature type="active site" description="Proton acceptor" evidence="8">
    <location>
        <position position="380"/>
    </location>
</feature>
<evidence type="ECO:0000256" key="8">
    <source>
        <dbReference type="PIRSR" id="PIRSR000429-1"/>
    </source>
</evidence>
<reference evidence="12 13" key="1">
    <citation type="submission" date="2019-09" db="EMBL/GenBank/DDBJ databases">
        <title>YIM 132180 draft genome.</title>
        <authorList>
            <person name="Zhang K."/>
        </authorList>
    </citation>
    <scope>NUCLEOTIDE SEQUENCE [LARGE SCALE GENOMIC DNA]</scope>
    <source>
        <strain evidence="12 13">YIM 132180</strain>
    </source>
</reference>
<evidence type="ECO:0000256" key="2">
    <source>
        <dbReference type="ARBA" id="ARBA00010982"/>
    </source>
</evidence>
<feature type="domain" description="Thiolase N-terminal" evidence="10">
    <location>
        <begin position="7"/>
        <end position="264"/>
    </location>
</feature>
<keyword evidence="3 9" id="KW-0808">Transferase</keyword>
<evidence type="ECO:0000313" key="12">
    <source>
        <dbReference type="EMBL" id="KAB0679244.1"/>
    </source>
</evidence>
<evidence type="ECO:0000256" key="4">
    <source>
        <dbReference type="ARBA" id="ARBA00022752"/>
    </source>
</evidence>
<organism evidence="12 13">
    <name type="scientific">Plantimonas leprariae</name>
    <dbReference type="NCBI Taxonomy" id="2615207"/>
    <lineage>
        <taxon>Bacteria</taxon>
        <taxon>Pseudomonadati</taxon>
        <taxon>Pseudomonadota</taxon>
        <taxon>Alphaproteobacteria</taxon>
        <taxon>Hyphomicrobiales</taxon>
        <taxon>Aurantimonadaceae</taxon>
        <taxon>Plantimonas</taxon>
    </lineage>
</organism>
<dbReference type="InterPro" id="IPR020613">
    <property type="entry name" value="Thiolase_CS"/>
</dbReference>
<dbReference type="InterPro" id="IPR020610">
    <property type="entry name" value="Thiolase_AS"/>
</dbReference>
<dbReference type="InterPro" id="IPR020616">
    <property type="entry name" value="Thiolase_N"/>
</dbReference>
<dbReference type="RefSeq" id="WP_150970249.1">
    <property type="nucleotide sequence ID" value="NZ_VZDO01000010.1"/>
</dbReference>
<dbReference type="PANTHER" id="PTHR18919">
    <property type="entry name" value="ACETYL-COA C-ACYLTRANSFERASE"/>
    <property type="match status" value="1"/>
</dbReference>
<dbReference type="PROSITE" id="PS00737">
    <property type="entry name" value="THIOLASE_2"/>
    <property type="match status" value="1"/>
</dbReference>
<evidence type="ECO:0000256" key="5">
    <source>
        <dbReference type="ARBA" id="ARBA00023315"/>
    </source>
</evidence>
<feature type="active site" description="Proton acceptor" evidence="8">
    <location>
        <position position="350"/>
    </location>
</feature>
<dbReference type="Gene3D" id="3.40.47.10">
    <property type="match status" value="2"/>
</dbReference>
<evidence type="ECO:0000259" key="10">
    <source>
        <dbReference type="Pfam" id="PF00108"/>
    </source>
</evidence>
<dbReference type="PROSITE" id="PS00098">
    <property type="entry name" value="THIOLASE_1"/>
    <property type="match status" value="1"/>
</dbReference>
<keyword evidence="4" id="KW-0583">PHB biosynthesis</keyword>
<evidence type="ECO:0000313" key="13">
    <source>
        <dbReference type="Proteomes" id="UP000432089"/>
    </source>
</evidence>
<dbReference type="InterPro" id="IPR020617">
    <property type="entry name" value="Thiolase_C"/>
</dbReference>
<feature type="active site" description="Acyl-thioester intermediate" evidence="8">
    <location>
        <position position="91"/>
    </location>
</feature>
<comment type="pathway">
    <text evidence="6">Metabolic intermediate biosynthesis; (R)-mevalonate biosynthesis; (R)-mevalonate from acetyl-CoA: step 1/3.</text>
</comment>
<dbReference type="CDD" id="cd00751">
    <property type="entry name" value="thiolase"/>
    <property type="match status" value="1"/>
</dbReference>
<dbReference type="NCBIfam" id="TIGR01930">
    <property type="entry name" value="AcCoA-C-Actrans"/>
    <property type="match status" value="1"/>
</dbReference>
<protein>
    <recommendedName>
        <fullName evidence="7">Beta-ketothiolase</fullName>
    </recommendedName>
</protein>
<comment type="caution">
    <text evidence="12">The sequence shown here is derived from an EMBL/GenBank/DDBJ whole genome shotgun (WGS) entry which is preliminary data.</text>
</comment>
<evidence type="ECO:0000256" key="3">
    <source>
        <dbReference type="ARBA" id="ARBA00022679"/>
    </source>
</evidence>
<dbReference type="SUPFAM" id="SSF53901">
    <property type="entry name" value="Thiolase-like"/>
    <property type="match status" value="2"/>
</dbReference>
<evidence type="ECO:0000256" key="7">
    <source>
        <dbReference type="ARBA" id="ARBA00080155"/>
    </source>
</evidence>
<dbReference type="FunFam" id="3.40.47.10:FF:000010">
    <property type="entry name" value="Acetyl-CoA acetyltransferase (Thiolase)"/>
    <property type="match status" value="1"/>
</dbReference>
<dbReference type="Pfam" id="PF02803">
    <property type="entry name" value="Thiolase_C"/>
    <property type="match status" value="1"/>
</dbReference>
<comment type="similarity">
    <text evidence="2 9">Belongs to the thiolase-like superfamily. Thiolase family.</text>
</comment>
<sequence length="394" mass="40957">MSNAQSVVIVGAARTPVGAFNGAFADVPAHQLGAAAIREALARAGVGADEVDEVILGQVLQAGEGQNPARQAAMAAGVPKEKTAWSLNQLCGSGLRAVALGLQQIATGDAAVVVAGGQESMSMAPHAAHLRAGAKMGDLKMVDTMLRDGLIDAFQGYHMGITAENVARQWQITRDQQDEFAVRSQNKAEAARREGRFRDEIVAFTVKGRKGDTVVDADEYIKDGTTLDKVARLRPAFDKEGSVTAANASGINDGAAAVVLMTEEEAGRRGLAPLARIASWATVGVDPAVMGTGPIPATRRALEKAGWRIEDLDLAEANEAFAAQACAVNKDLGWNPDIVNVNGGAIAIGHPIGASGARCLNTLLFEMKRRGANKGLATLCIGGGMGVAMCVERL</sequence>
<dbReference type="InterPro" id="IPR002155">
    <property type="entry name" value="Thiolase"/>
</dbReference>
<evidence type="ECO:0000256" key="9">
    <source>
        <dbReference type="RuleBase" id="RU003557"/>
    </source>
</evidence>
<comment type="pathway">
    <text evidence="1">Biopolymer metabolism; poly-(R)-3-hydroxybutanoate biosynthesis.</text>
</comment>
<evidence type="ECO:0000256" key="1">
    <source>
        <dbReference type="ARBA" id="ARBA00004683"/>
    </source>
</evidence>
<dbReference type="PROSITE" id="PS00099">
    <property type="entry name" value="THIOLASE_3"/>
    <property type="match status" value="1"/>
</dbReference>
<dbReference type="Pfam" id="PF00108">
    <property type="entry name" value="Thiolase_N"/>
    <property type="match status" value="1"/>
</dbReference>
<evidence type="ECO:0000259" key="11">
    <source>
        <dbReference type="Pfam" id="PF02803"/>
    </source>
</evidence>
<dbReference type="PANTHER" id="PTHR18919:SF107">
    <property type="entry name" value="ACETYL-COA ACETYLTRANSFERASE, CYTOSOLIC"/>
    <property type="match status" value="1"/>
</dbReference>
<dbReference type="PIRSF" id="PIRSF000429">
    <property type="entry name" value="Ac-CoA_Ac_transf"/>
    <property type="match status" value="1"/>
</dbReference>
<dbReference type="InterPro" id="IPR020615">
    <property type="entry name" value="Thiolase_acyl_enz_int_AS"/>
</dbReference>
<evidence type="ECO:0000256" key="6">
    <source>
        <dbReference type="ARBA" id="ARBA00037924"/>
    </source>
</evidence>
<dbReference type="Proteomes" id="UP000432089">
    <property type="component" value="Unassembled WGS sequence"/>
</dbReference>
<dbReference type="EMBL" id="VZDO01000010">
    <property type="protein sequence ID" value="KAB0679244.1"/>
    <property type="molecule type" value="Genomic_DNA"/>
</dbReference>